<dbReference type="PANTHER" id="PTHR47861:SF2">
    <property type="entry name" value="LONG-TYPE PEPTIDYL-PROLYL CIS-TRANS ISOMERASE"/>
    <property type="match status" value="1"/>
</dbReference>
<dbReference type="InterPro" id="IPR054016">
    <property type="entry name" value="FKBP26_IF"/>
</dbReference>
<dbReference type="EMBL" id="VIAQ01000020">
    <property type="protein sequence ID" value="TQD23541.1"/>
    <property type="molecule type" value="Genomic_DNA"/>
</dbReference>
<feature type="domain" description="PPIase FKBP-type" evidence="7">
    <location>
        <begin position="6"/>
        <end position="106"/>
    </location>
</feature>
<evidence type="ECO:0000256" key="1">
    <source>
        <dbReference type="ARBA" id="ARBA00000971"/>
    </source>
</evidence>
<dbReference type="InterPro" id="IPR048261">
    <property type="entry name" value="SlpA/SlyD-like_ins_sf"/>
</dbReference>
<dbReference type="GO" id="GO:0003755">
    <property type="term" value="F:peptidyl-prolyl cis-trans isomerase activity"/>
    <property type="evidence" value="ECO:0007669"/>
    <property type="project" value="UniProtKB-UniRule"/>
</dbReference>
<dbReference type="EC" id="5.2.1.8" evidence="6"/>
<dbReference type="Gene3D" id="3.10.50.40">
    <property type="match status" value="1"/>
</dbReference>
<proteinExistence type="inferred from homology"/>
<evidence type="ECO:0000313" key="8">
    <source>
        <dbReference type="EMBL" id="TQD23541.1"/>
    </source>
</evidence>
<accession>A0A7Z8KLF6</accession>
<evidence type="ECO:0000259" key="7">
    <source>
        <dbReference type="PROSITE" id="PS50059"/>
    </source>
</evidence>
<reference evidence="8 9" key="1">
    <citation type="submission" date="2019-06" db="EMBL/GenBank/DDBJ databases">
        <title>Draft genome sequence of Methanolobus vulcani B1d.</title>
        <authorList>
            <person name="Creighbaum A.J."/>
            <person name="Ticak T."/>
            <person name="Hariraju D."/>
            <person name="Arivett B.A."/>
            <person name="Ferguson D.J.Jr."/>
        </authorList>
    </citation>
    <scope>NUCLEOTIDE SEQUENCE [LARGE SCALE GENOMIC DNA]</scope>
    <source>
        <strain evidence="8 9">B1d</strain>
    </source>
</reference>
<evidence type="ECO:0000256" key="5">
    <source>
        <dbReference type="PROSITE-ProRule" id="PRU00277"/>
    </source>
</evidence>
<comment type="similarity">
    <text evidence="2 6">Belongs to the FKBP-type PPIase family.</text>
</comment>
<dbReference type="Pfam" id="PF00254">
    <property type="entry name" value="FKBP_C"/>
    <property type="match status" value="1"/>
</dbReference>
<dbReference type="InterPro" id="IPR001179">
    <property type="entry name" value="PPIase_FKBP_dom"/>
</dbReference>
<comment type="catalytic activity">
    <reaction evidence="1 5 6">
        <text>[protein]-peptidylproline (omega=180) = [protein]-peptidylproline (omega=0)</text>
        <dbReference type="Rhea" id="RHEA:16237"/>
        <dbReference type="Rhea" id="RHEA-COMP:10747"/>
        <dbReference type="Rhea" id="RHEA-COMP:10748"/>
        <dbReference type="ChEBI" id="CHEBI:83833"/>
        <dbReference type="ChEBI" id="CHEBI:83834"/>
        <dbReference type="EC" id="5.2.1.8"/>
    </reaction>
</comment>
<dbReference type="PROSITE" id="PS50059">
    <property type="entry name" value="FKBP_PPIASE"/>
    <property type="match status" value="1"/>
</dbReference>
<organism evidence="8 9">
    <name type="scientific">Methanolobus vulcani</name>
    <dbReference type="NCBI Taxonomy" id="38026"/>
    <lineage>
        <taxon>Archaea</taxon>
        <taxon>Methanobacteriati</taxon>
        <taxon>Methanobacteriota</taxon>
        <taxon>Stenosarchaea group</taxon>
        <taxon>Methanomicrobia</taxon>
        <taxon>Methanosarcinales</taxon>
        <taxon>Methanosarcinaceae</taxon>
        <taxon>Methanolobus</taxon>
    </lineage>
</organism>
<dbReference type="PANTHER" id="PTHR47861">
    <property type="entry name" value="FKBP-TYPE PEPTIDYL-PROLYL CIS-TRANS ISOMERASE SLYD"/>
    <property type="match status" value="1"/>
</dbReference>
<evidence type="ECO:0000256" key="2">
    <source>
        <dbReference type="ARBA" id="ARBA00006577"/>
    </source>
</evidence>
<dbReference type="AlphaFoldDB" id="A0A7Z8KLF6"/>
<dbReference type="Pfam" id="PF22199">
    <property type="entry name" value="FKBP26_IF"/>
    <property type="match status" value="1"/>
</dbReference>
<keyword evidence="9" id="KW-1185">Reference proteome</keyword>
<comment type="caution">
    <text evidence="8">The sequence shown here is derived from an EMBL/GenBank/DDBJ whole genome shotgun (WGS) entry which is preliminary data.</text>
</comment>
<keyword evidence="4 5" id="KW-0413">Isomerase</keyword>
<dbReference type="RefSeq" id="WP_154810855.1">
    <property type="nucleotide sequence ID" value="NZ_VIAQ01000020.1"/>
</dbReference>
<evidence type="ECO:0000256" key="4">
    <source>
        <dbReference type="ARBA" id="ARBA00023235"/>
    </source>
</evidence>
<dbReference type="OrthoDB" id="8615at2157"/>
<dbReference type="Gene3D" id="3.30.70.2210">
    <property type="match status" value="1"/>
</dbReference>
<protein>
    <recommendedName>
        <fullName evidence="6">Peptidyl-prolyl cis-trans isomerase</fullName>
        <ecNumber evidence="6">5.2.1.8</ecNumber>
    </recommendedName>
</protein>
<dbReference type="InterPro" id="IPR046357">
    <property type="entry name" value="PPIase_dom_sf"/>
</dbReference>
<name>A0A7Z8KLF6_9EURY</name>
<evidence type="ECO:0000256" key="6">
    <source>
        <dbReference type="RuleBase" id="RU003915"/>
    </source>
</evidence>
<keyword evidence="3 5" id="KW-0697">Rotamase</keyword>
<dbReference type="SUPFAM" id="SSF54534">
    <property type="entry name" value="FKBP-like"/>
    <property type="match status" value="1"/>
</dbReference>
<dbReference type="Gene3D" id="2.40.10.330">
    <property type="match status" value="1"/>
</dbReference>
<evidence type="ECO:0000313" key="9">
    <source>
        <dbReference type="Proteomes" id="UP000319335"/>
    </source>
</evidence>
<evidence type="ECO:0000256" key="3">
    <source>
        <dbReference type="ARBA" id="ARBA00023110"/>
    </source>
</evidence>
<sequence length="250" mass="27534">MAIEKGDFIKINYTGKFNEGQIFDTTDEQLAKDNGIYNPRGVYGGDVVIVGSGHTIKGLDEDFVGKDVGYTGSVTIAPEMAFGPHNPALVETVSVTKLKDQLADQRPYPGMPVELNGKRGVISQVIGRRVRVDMNHALAGKEVEYEYTIVEKIEDPIAKAQGLLSLYTGMPEIEVEVTDDLIRIYTPIELGFNQRWIVSKMTIASELIDKLGIASLEYVEKHPYVPPMAEEALEATEAPAEEEEAEATEE</sequence>
<dbReference type="Proteomes" id="UP000319335">
    <property type="component" value="Unassembled WGS sequence"/>
</dbReference>
<gene>
    <name evidence="8" type="ORF">FKV42_13535</name>
</gene>